<dbReference type="FunFam" id="3.30.420.10:FF:000032">
    <property type="entry name" value="Retrovirus-related Pol polyprotein from transposon 297-like Protein"/>
    <property type="match status" value="1"/>
</dbReference>
<dbReference type="GO" id="GO:0003676">
    <property type="term" value="F:nucleic acid binding"/>
    <property type="evidence" value="ECO:0007669"/>
    <property type="project" value="InterPro"/>
</dbReference>
<keyword evidence="3" id="KW-1185">Reference proteome</keyword>
<dbReference type="GO" id="GO:0015074">
    <property type="term" value="P:DNA integration"/>
    <property type="evidence" value="ECO:0007669"/>
    <property type="project" value="InterPro"/>
</dbReference>
<dbReference type="GeneTree" id="ENSGT01050000244855"/>
<dbReference type="InterPro" id="IPR050951">
    <property type="entry name" value="Retrovirus_Pol_polyprotein"/>
</dbReference>
<dbReference type="Gene3D" id="3.30.420.10">
    <property type="entry name" value="Ribonuclease H-like superfamily/Ribonuclease H"/>
    <property type="match status" value="1"/>
</dbReference>
<protein>
    <recommendedName>
        <fullName evidence="1">Integrase catalytic domain-containing protein</fullName>
    </recommendedName>
</protein>
<dbReference type="SUPFAM" id="SSF53098">
    <property type="entry name" value="Ribonuclease H-like"/>
    <property type="match status" value="1"/>
</dbReference>
<sequence>MLTLMCAASRYPEAVPLRSLKAKPIVKALLSFFCTFGLPKVVQTDQGSNFLSRLFRQVLKVLKVKHEVSSAYHPESQGALERAHQCLKSLLRIYCLDSEKDWDDGLPLLLFAIRETVQESLGFSPADLVFGHTVRGPLRLLREQCEADRADRNIHVLDYDEKFKSASHALVLISARIQPGDKV</sequence>
<evidence type="ECO:0000313" key="3">
    <source>
        <dbReference type="Proteomes" id="UP000005226"/>
    </source>
</evidence>
<dbReference type="InParanoid" id="A0A674MT07"/>
<dbReference type="PROSITE" id="PS50994">
    <property type="entry name" value="INTEGRASE"/>
    <property type="match status" value="1"/>
</dbReference>
<accession>A0A674MT07</accession>
<reference evidence="2" key="3">
    <citation type="submission" date="2025-09" db="UniProtKB">
        <authorList>
            <consortium name="Ensembl"/>
        </authorList>
    </citation>
    <scope>IDENTIFICATION</scope>
</reference>
<reference evidence="2 3" key="1">
    <citation type="journal article" date="2011" name="Genome Biol. Evol.">
        <title>Integration of the genetic map and genome assembly of fugu facilitates insights into distinct features of genome evolution in teleosts and mammals.</title>
        <authorList>
            <person name="Kai W."/>
            <person name="Kikuchi K."/>
            <person name="Tohari S."/>
            <person name="Chew A.K."/>
            <person name="Tay A."/>
            <person name="Fujiwara A."/>
            <person name="Hosoya S."/>
            <person name="Suetake H."/>
            <person name="Naruse K."/>
            <person name="Brenner S."/>
            <person name="Suzuki Y."/>
            <person name="Venkatesh B."/>
        </authorList>
    </citation>
    <scope>NUCLEOTIDE SEQUENCE [LARGE SCALE GENOMIC DNA]</scope>
</reference>
<proteinExistence type="predicted"/>
<name>A0A674MT07_TAKRU</name>
<evidence type="ECO:0000259" key="1">
    <source>
        <dbReference type="PROSITE" id="PS50994"/>
    </source>
</evidence>
<feature type="domain" description="Integrase catalytic" evidence="1">
    <location>
        <begin position="1"/>
        <end position="133"/>
    </location>
</feature>
<dbReference type="Proteomes" id="UP000005226">
    <property type="component" value="Chromosome 13"/>
</dbReference>
<dbReference type="InterPro" id="IPR012337">
    <property type="entry name" value="RNaseH-like_sf"/>
</dbReference>
<dbReference type="Ensembl" id="ENSTRUT00000068459.1">
    <property type="protein sequence ID" value="ENSTRUP00000064287.1"/>
    <property type="gene ID" value="ENSTRUG00000032511.1"/>
</dbReference>
<dbReference type="OMA" id="MNHEDER"/>
<dbReference type="AlphaFoldDB" id="A0A674MT07"/>
<organism evidence="2 3">
    <name type="scientific">Takifugu rubripes</name>
    <name type="common">Japanese pufferfish</name>
    <name type="synonym">Fugu rubripes</name>
    <dbReference type="NCBI Taxonomy" id="31033"/>
    <lineage>
        <taxon>Eukaryota</taxon>
        <taxon>Metazoa</taxon>
        <taxon>Chordata</taxon>
        <taxon>Craniata</taxon>
        <taxon>Vertebrata</taxon>
        <taxon>Euteleostomi</taxon>
        <taxon>Actinopterygii</taxon>
        <taxon>Neopterygii</taxon>
        <taxon>Teleostei</taxon>
        <taxon>Neoteleostei</taxon>
        <taxon>Acanthomorphata</taxon>
        <taxon>Eupercaria</taxon>
        <taxon>Tetraodontiformes</taxon>
        <taxon>Tetradontoidea</taxon>
        <taxon>Tetraodontidae</taxon>
        <taxon>Takifugu</taxon>
    </lineage>
</organism>
<dbReference type="PANTHER" id="PTHR37984:SF15">
    <property type="entry name" value="INTEGRASE CATALYTIC DOMAIN-CONTAINING PROTEIN"/>
    <property type="match status" value="1"/>
</dbReference>
<dbReference type="PANTHER" id="PTHR37984">
    <property type="entry name" value="PROTEIN CBG26694"/>
    <property type="match status" value="1"/>
</dbReference>
<evidence type="ECO:0000313" key="2">
    <source>
        <dbReference type="Ensembl" id="ENSTRUP00000064287.1"/>
    </source>
</evidence>
<dbReference type="InterPro" id="IPR036397">
    <property type="entry name" value="RNaseH_sf"/>
</dbReference>
<reference evidence="2" key="2">
    <citation type="submission" date="2025-08" db="UniProtKB">
        <authorList>
            <consortium name="Ensembl"/>
        </authorList>
    </citation>
    <scope>IDENTIFICATION</scope>
</reference>
<dbReference type="Pfam" id="PF00665">
    <property type="entry name" value="rve"/>
    <property type="match status" value="1"/>
</dbReference>
<dbReference type="InterPro" id="IPR001584">
    <property type="entry name" value="Integrase_cat-core"/>
</dbReference>